<evidence type="ECO:0000259" key="5">
    <source>
        <dbReference type="SMART" id="SM00849"/>
    </source>
</evidence>
<dbReference type="InterPro" id="IPR001279">
    <property type="entry name" value="Metallo-B-lactamas"/>
</dbReference>
<evidence type="ECO:0000256" key="4">
    <source>
        <dbReference type="ARBA" id="ARBA00022833"/>
    </source>
</evidence>
<dbReference type="SMART" id="SM00849">
    <property type="entry name" value="Lactamase_B"/>
    <property type="match status" value="1"/>
</dbReference>
<feature type="domain" description="Metallo-beta-lactamase" evidence="5">
    <location>
        <begin position="62"/>
        <end position="276"/>
    </location>
</feature>
<evidence type="ECO:0000313" key="6">
    <source>
        <dbReference type="EMBL" id="MFC5475444.1"/>
    </source>
</evidence>
<protein>
    <submittedName>
        <fullName evidence="6">MBL fold metallo-hydrolase</fullName>
    </submittedName>
</protein>
<proteinExistence type="inferred from homology"/>
<gene>
    <name evidence="6" type="ORF">ACFPM8_15900</name>
</gene>
<keyword evidence="2" id="KW-0479">Metal-binding</keyword>
<keyword evidence="3" id="KW-0378">Hydrolase</keyword>
<dbReference type="PANTHER" id="PTHR42978">
    <property type="entry name" value="QUORUM-QUENCHING LACTONASE YTNP-RELATED-RELATED"/>
    <property type="match status" value="1"/>
</dbReference>
<evidence type="ECO:0000256" key="3">
    <source>
        <dbReference type="ARBA" id="ARBA00022801"/>
    </source>
</evidence>
<keyword evidence="4" id="KW-0862">Zinc</keyword>
<keyword evidence="7" id="KW-1185">Reference proteome</keyword>
<dbReference type="SUPFAM" id="SSF56281">
    <property type="entry name" value="Metallo-hydrolase/oxidoreductase"/>
    <property type="match status" value="1"/>
</dbReference>
<evidence type="ECO:0000256" key="2">
    <source>
        <dbReference type="ARBA" id="ARBA00022723"/>
    </source>
</evidence>
<comment type="similarity">
    <text evidence="1">Belongs to the metallo-beta-lactamase superfamily.</text>
</comment>
<comment type="caution">
    <text evidence="6">The sequence shown here is derived from an EMBL/GenBank/DDBJ whole genome shotgun (WGS) entry which is preliminary data.</text>
</comment>
<evidence type="ECO:0000256" key="1">
    <source>
        <dbReference type="ARBA" id="ARBA00007749"/>
    </source>
</evidence>
<dbReference type="CDD" id="cd16277">
    <property type="entry name" value="metallo-hydrolase-like_MBL-fold"/>
    <property type="match status" value="1"/>
</dbReference>
<dbReference type="InterPro" id="IPR036866">
    <property type="entry name" value="RibonucZ/Hydroxyglut_hydro"/>
</dbReference>
<reference evidence="7" key="1">
    <citation type="journal article" date="2019" name="Int. J. Syst. Evol. Microbiol.">
        <title>The Global Catalogue of Microorganisms (GCM) 10K type strain sequencing project: providing services to taxonomists for standard genome sequencing and annotation.</title>
        <authorList>
            <consortium name="The Broad Institute Genomics Platform"/>
            <consortium name="The Broad Institute Genome Sequencing Center for Infectious Disease"/>
            <person name="Wu L."/>
            <person name="Ma J."/>
        </authorList>
    </citation>
    <scope>NUCLEOTIDE SEQUENCE [LARGE SCALE GENOMIC DNA]</scope>
    <source>
        <strain evidence="7">JCM 17066</strain>
    </source>
</reference>
<dbReference type="Pfam" id="PF00753">
    <property type="entry name" value="Lactamase_B"/>
    <property type="match status" value="1"/>
</dbReference>
<dbReference type="InterPro" id="IPR051013">
    <property type="entry name" value="MBL_superfamily_lactonases"/>
</dbReference>
<accession>A0ABW0MBA2</accession>
<organism evidence="6 7">
    <name type="scientific">Paraherbaspirillum soli</name>
    <dbReference type="NCBI Taxonomy" id="631222"/>
    <lineage>
        <taxon>Bacteria</taxon>
        <taxon>Pseudomonadati</taxon>
        <taxon>Pseudomonadota</taxon>
        <taxon>Betaproteobacteria</taxon>
        <taxon>Burkholderiales</taxon>
        <taxon>Oxalobacteraceae</taxon>
        <taxon>Paraherbaspirillum</taxon>
    </lineage>
</organism>
<dbReference type="PANTHER" id="PTHR42978:SF6">
    <property type="entry name" value="QUORUM-QUENCHING LACTONASE YTNP-RELATED"/>
    <property type="match status" value="1"/>
</dbReference>
<dbReference type="EMBL" id="JBHSMT010000027">
    <property type="protein sequence ID" value="MFC5475444.1"/>
    <property type="molecule type" value="Genomic_DNA"/>
</dbReference>
<dbReference type="Proteomes" id="UP001596045">
    <property type="component" value="Unassembled WGS sequence"/>
</dbReference>
<dbReference type="RefSeq" id="WP_378998748.1">
    <property type="nucleotide sequence ID" value="NZ_JBHSMT010000027.1"/>
</dbReference>
<dbReference type="Gene3D" id="3.60.15.10">
    <property type="entry name" value="Ribonuclease Z/Hydroxyacylglutathione hydrolase-like"/>
    <property type="match status" value="1"/>
</dbReference>
<sequence length="297" mass="33812">MSYESKIYKVGDATVTRVSELALTTFTPEMLFQGWHPDVLQDHATWLSPGSMDDARQRALMSVHTWVIQTGRHTILIDTGVGNDKNRPFTPMFDHLQLPYLARLKAAGVEPEAVDFVLLTHLHVDHVGWNTRLVDGNWVPTFPNAKYLFSRDEYQYFADQRNHSERNKTSFIVQQDSVLPIVRAGLAQMIDFDGKEVIDGLTFHPTVGHSFGHASISLNSAGERALFSGDVLHHPIQIHRPEWNSRFDAFPEQARASRRWALDYAADNNAMFFSSHFPETSVGQVTRKDGGFEWRYV</sequence>
<name>A0ABW0MBA2_9BURK</name>
<evidence type="ECO:0000313" key="7">
    <source>
        <dbReference type="Proteomes" id="UP001596045"/>
    </source>
</evidence>